<accession>A0A1B9ITK9</accession>
<evidence type="ECO:0000256" key="1">
    <source>
        <dbReference type="SAM" id="MobiDB-lite"/>
    </source>
</evidence>
<feature type="compositionally biased region" description="Low complexity" evidence="1">
    <location>
        <begin position="164"/>
        <end position="177"/>
    </location>
</feature>
<feature type="region of interest" description="Disordered" evidence="1">
    <location>
        <begin position="148"/>
        <end position="218"/>
    </location>
</feature>
<dbReference type="Proteomes" id="UP000092583">
    <property type="component" value="Unassembled WGS sequence"/>
</dbReference>
<evidence type="ECO:0000313" key="3">
    <source>
        <dbReference type="Proteomes" id="UP000092583"/>
    </source>
</evidence>
<dbReference type="EMBL" id="KI669461">
    <property type="protein sequence ID" value="OCF58754.1"/>
    <property type="molecule type" value="Genomic_DNA"/>
</dbReference>
<protein>
    <submittedName>
        <fullName evidence="2">Uncharacterized protein</fullName>
    </submittedName>
</protein>
<feature type="region of interest" description="Disordered" evidence="1">
    <location>
        <begin position="1"/>
        <end position="32"/>
    </location>
</feature>
<keyword evidence="3" id="KW-1185">Reference proteome</keyword>
<feature type="compositionally biased region" description="Polar residues" evidence="1">
    <location>
        <begin position="12"/>
        <end position="29"/>
    </location>
</feature>
<organism evidence="2 3">
    <name type="scientific">Kwoniella mangroviensis CBS 10435</name>
    <dbReference type="NCBI Taxonomy" id="1331196"/>
    <lineage>
        <taxon>Eukaryota</taxon>
        <taxon>Fungi</taxon>
        <taxon>Dikarya</taxon>
        <taxon>Basidiomycota</taxon>
        <taxon>Agaricomycotina</taxon>
        <taxon>Tremellomycetes</taxon>
        <taxon>Tremellales</taxon>
        <taxon>Cryptococcaceae</taxon>
        <taxon>Kwoniella</taxon>
    </lineage>
</organism>
<proteinExistence type="predicted"/>
<sequence>MSLHESIKSEDNQSLLSSHITHTNSSPPSYDQHLLDTPCVSLDSTARKPVTSFTGTNPNSLLTFHQDGQCDITPNTVNYGSEDEDDDEEEEEEEEEEGEMTIIDISGGNDHIPEGLLDDHTFGLLAAIALGLRSQKISSYRGVNLASTLGSNGVSKSRSRAHSSYKSSGNSYESTSSRAHTDLDTIEEEDCSGMTEVERDPFDLMQADHQGRTDPTSG</sequence>
<reference evidence="3" key="2">
    <citation type="submission" date="2013-12" db="EMBL/GenBank/DDBJ databases">
        <title>Evolution of pathogenesis and genome organization in the Tremellales.</title>
        <authorList>
            <person name="Cuomo C."/>
            <person name="Litvintseva A."/>
            <person name="Heitman J."/>
            <person name="Chen Y."/>
            <person name="Sun S."/>
            <person name="Springer D."/>
            <person name="Dromer F."/>
            <person name="Young S."/>
            <person name="Zeng Q."/>
            <person name="Chapman S."/>
            <person name="Gujja S."/>
            <person name="Saif S."/>
            <person name="Birren B."/>
        </authorList>
    </citation>
    <scope>NUCLEOTIDE SEQUENCE [LARGE SCALE GENOMIC DNA]</scope>
    <source>
        <strain evidence="3">CBS 10435</strain>
    </source>
</reference>
<evidence type="ECO:0000313" key="2">
    <source>
        <dbReference type="EMBL" id="OCF58754.1"/>
    </source>
</evidence>
<gene>
    <name evidence="2" type="ORF">L486_03244</name>
</gene>
<feature type="compositionally biased region" description="Acidic residues" evidence="1">
    <location>
        <begin position="81"/>
        <end position="99"/>
    </location>
</feature>
<dbReference type="AlphaFoldDB" id="A0A1B9ITK9"/>
<reference evidence="2 3" key="1">
    <citation type="submission" date="2013-07" db="EMBL/GenBank/DDBJ databases">
        <title>The Genome Sequence of Kwoniella mangroviensis CBS10435.</title>
        <authorList>
            <consortium name="The Broad Institute Genome Sequencing Platform"/>
            <person name="Cuomo C."/>
            <person name="Litvintseva A."/>
            <person name="Chen Y."/>
            <person name="Heitman J."/>
            <person name="Sun S."/>
            <person name="Springer D."/>
            <person name="Dromer F."/>
            <person name="Young S.K."/>
            <person name="Zeng Q."/>
            <person name="Gargeya S."/>
            <person name="Fitzgerald M."/>
            <person name="Abouelleil A."/>
            <person name="Alvarado L."/>
            <person name="Berlin A.M."/>
            <person name="Chapman S.B."/>
            <person name="Dewar J."/>
            <person name="Goldberg J."/>
            <person name="Griggs A."/>
            <person name="Gujja S."/>
            <person name="Hansen M."/>
            <person name="Howarth C."/>
            <person name="Imamovic A."/>
            <person name="Larimer J."/>
            <person name="McCowan C."/>
            <person name="Murphy C."/>
            <person name="Pearson M."/>
            <person name="Priest M."/>
            <person name="Roberts A."/>
            <person name="Saif S."/>
            <person name="Shea T."/>
            <person name="Sykes S."/>
            <person name="Wortman J."/>
            <person name="Nusbaum C."/>
            <person name="Birren B."/>
        </authorList>
    </citation>
    <scope>NUCLEOTIDE SEQUENCE [LARGE SCALE GENOMIC DNA]</scope>
    <source>
        <strain evidence="2 3">CBS 10435</strain>
    </source>
</reference>
<feature type="region of interest" description="Disordered" evidence="1">
    <location>
        <begin position="67"/>
        <end position="99"/>
    </location>
</feature>
<feature type="compositionally biased region" description="Basic and acidic residues" evidence="1">
    <location>
        <begin position="1"/>
        <end position="11"/>
    </location>
</feature>
<name>A0A1B9ITK9_9TREE</name>